<feature type="non-terminal residue" evidence="2">
    <location>
        <position position="116"/>
    </location>
</feature>
<keyword evidence="1" id="KW-0175">Coiled coil</keyword>
<comment type="caution">
    <text evidence="2">The sequence shown here is derived from an EMBL/GenBank/DDBJ whole genome shotgun (WGS) entry which is preliminary data.</text>
</comment>
<evidence type="ECO:0000256" key="1">
    <source>
        <dbReference type="SAM" id="Coils"/>
    </source>
</evidence>
<gene>
    <name evidence="2" type="ORF">DXG03_006552</name>
</gene>
<name>A0A9P7FLI3_9AGAR</name>
<proteinExistence type="predicted"/>
<evidence type="ECO:0000313" key="3">
    <source>
        <dbReference type="Proteomes" id="UP000775547"/>
    </source>
</evidence>
<accession>A0A9P7FLI3</accession>
<organism evidence="2 3">
    <name type="scientific">Asterophora parasitica</name>
    <dbReference type="NCBI Taxonomy" id="117018"/>
    <lineage>
        <taxon>Eukaryota</taxon>
        <taxon>Fungi</taxon>
        <taxon>Dikarya</taxon>
        <taxon>Basidiomycota</taxon>
        <taxon>Agaricomycotina</taxon>
        <taxon>Agaricomycetes</taxon>
        <taxon>Agaricomycetidae</taxon>
        <taxon>Agaricales</taxon>
        <taxon>Tricholomatineae</taxon>
        <taxon>Lyophyllaceae</taxon>
        <taxon>Asterophora</taxon>
    </lineage>
</organism>
<dbReference type="Proteomes" id="UP000775547">
    <property type="component" value="Unassembled WGS sequence"/>
</dbReference>
<evidence type="ECO:0000313" key="2">
    <source>
        <dbReference type="EMBL" id="KAG5633863.1"/>
    </source>
</evidence>
<dbReference type="EMBL" id="JABCKV010004374">
    <property type="protein sequence ID" value="KAG5633863.1"/>
    <property type="molecule type" value="Genomic_DNA"/>
</dbReference>
<reference evidence="2" key="2">
    <citation type="submission" date="2021-10" db="EMBL/GenBank/DDBJ databases">
        <title>Phylogenomics reveals ancestral predisposition of the termite-cultivated fungus Termitomyces towards a domesticated lifestyle.</title>
        <authorList>
            <person name="Auxier B."/>
            <person name="Grum-Grzhimaylo A."/>
            <person name="Cardenas M.E."/>
            <person name="Lodge J.D."/>
            <person name="Laessoe T."/>
            <person name="Pedersen O."/>
            <person name="Smith M.E."/>
            <person name="Kuyper T.W."/>
            <person name="Franco-Molano E.A."/>
            <person name="Baroni T.J."/>
            <person name="Aanen D.K."/>
        </authorList>
    </citation>
    <scope>NUCLEOTIDE SEQUENCE</scope>
    <source>
        <strain evidence="2">AP01</strain>
        <tissue evidence="2">Mycelium</tissue>
    </source>
</reference>
<reference evidence="2" key="1">
    <citation type="submission" date="2020-07" db="EMBL/GenBank/DDBJ databases">
        <authorList>
            <person name="Nieuwenhuis M."/>
            <person name="Van De Peppel L.J.J."/>
        </authorList>
    </citation>
    <scope>NUCLEOTIDE SEQUENCE</scope>
    <source>
        <strain evidence="2">AP01</strain>
        <tissue evidence="2">Mycelium</tissue>
    </source>
</reference>
<feature type="coiled-coil region" evidence="1">
    <location>
        <begin position="37"/>
        <end position="99"/>
    </location>
</feature>
<sequence>MSKKVTTLFVTAFEPQHLQNIFVPPVPTDSQDFIRLFNTLKNDITQLQKDNADAAREIRTLKEDLDKQGTKVVKQEGELKTLKDDNEVLKRKTHVLEEEARGYYELTDDLTGWVTT</sequence>
<keyword evidence="3" id="KW-1185">Reference proteome</keyword>
<dbReference type="AlphaFoldDB" id="A0A9P7FLI3"/>
<protein>
    <submittedName>
        <fullName evidence="2">Uncharacterized protein</fullName>
    </submittedName>
</protein>